<dbReference type="InterPro" id="IPR036961">
    <property type="entry name" value="Kinesin_motor_dom_sf"/>
</dbReference>
<dbReference type="PRINTS" id="PR00380">
    <property type="entry name" value="KINESINHEAVY"/>
</dbReference>
<evidence type="ECO:0000256" key="4">
    <source>
        <dbReference type="RuleBase" id="RU000394"/>
    </source>
</evidence>
<evidence type="ECO:0000259" key="7">
    <source>
        <dbReference type="PROSITE" id="PS50067"/>
    </source>
</evidence>
<evidence type="ECO:0000256" key="5">
    <source>
        <dbReference type="SAM" id="Coils"/>
    </source>
</evidence>
<dbReference type="GO" id="GO:0008574">
    <property type="term" value="F:plus-end-directed microtubule motor activity"/>
    <property type="evidence" value="ECO:0007669"/>
    <property type="project" value="TreeGrafter"/>
</dbReference>
<dbReference type="GO" id="GO:0008017">
    <property type="term" value="F:microtubule binding"/>
    <property type="evidence" value="ECO:0007669"/>
    <property type="project" value="InterPro"/>
</dbReference>
<evidence type="ECO:0000256" key="1">
    <source>
        <dbReference type="ARBA" id="ARBA00022741"/>
    </source>
</evidence>
<evidence type="ECO:0000313" key="8">
    <source>
        <dbReference type="EMBL" id="GBG25250.1"/>
    </source>
</evidence>
<comment type="similarity">
    <text evidence="3 4">Belongs to the TRAFAC class myosin-kinesin ATPase superfamily. Kinesin family.</text>
</comment>
<sequence length="670" mass="71964">MNSNEDMRPAVRTEPQSPTKDEPAHLHVYPSRGSQFAKRFRFDHVFGPEASQTAVYETLAKPIVADVLQGMNGAIIAYGQTGTGKTYTMGILDRVSAQGSSGIIPNALRQIFDSLEREFGTQSKSACPGGGHCACEWTVELSFLQIYLETLQDLFAPFFGNSVGEPLSMRQDPKSGFFVQGLRTVPVRSLMEAITLINLGLESRQMASTGMNAASSRSHTVLTAEVTVHRCKARVASQTGVVTTISRLRLVDLAGSERVRTASRASTQVKEAQSINMSLSALGNVVAALAQRDQQATFASASRPSTSTSISTTSAASSAMSRSQAGVHVPFRGSQLTKLLQDTLGGGSGGSNTVLIATVSPSPESCRETLSTLKFASRCMRVRSDAQIRSQETGAVDYARLCAALENKLEAAQADFARREATLRRSYESRIAELARGEGPLGGHALYFDMYRTVMELETGFRKRLDEQRASLRAFVQEQVPHSRQSKLLGITVSDPAQDDDRLGVRVAAALGMSPAEISKSHLRSQPLPPGTSAEELAVHARIASEALRIEADDANALLHLVMDELLAQYTQGAKHEEDLASCSTILEFLLKTNADLRAEIGNIGPGAWQIGGSAKDRGAAALHSGSEPTTSSSSASSSTEESNPAKPSRRPRRVSQLDEYLGAQSVEEK</sequence>
<proteinExistence type="inferred from homology"/>
<dbReference type="GO" id="GO:0016887">
    <property type="term" value="F:ATP hydrolysis activity"/>
    <property type="evidence" value="ECO:0007669"/>
    <property type="project" value="TreeGrafter"/>
</dbReference>
<accession>A0A2R5G2M1</accession>
<organism evidence="8 9">
    <name type="scientific">Hondaea fermentalgiana</name>
    <dbReference type="NCBI Taxonomy" id="2315210"/>
    <lineage>
        <taxon>Eukaryota</taxon>
        <taxon>Sar</taxon>
        <taxon>Stramenopiles</taxon>
        <taxon>Bigyra</taxon>
        <taxon>Labyrinthulomycetes</taxon>
        <taxon>Thraustochytrida</taxon>
        <taxon>Thraustochytriidae</taxon>
        <taxon>Hondaea</taxon>
    </lineage>
</organism>
<dbReference type="SMART" id="SM00129">
    <property type="entry name" value="KISc"/>
    <property type="match status" value="1"/>
</dbReference>
<evidence type="ECO:0000313" key="9">
    <source>
        <dbReference type="Proteomes" id="UP000241890"/>
    </source>
</evidence>
<dbReference type="GO" id="GO:0007018">
    <property type="term" value="P:microtubule-based movement"/>
    <property type="evidence" value="ECO:0007669"/>
    <property type="project" value="InterPro"/>
</dbReference>
<keyword evidence="2 3" id="KW-0067">ATP-binding</keyword>
<name>A0A2R5G2M1_9STRA</name>
<keyword evidence="1 3" id="KW-0547">Nucleotide-binding</keyword>
<dbReference type="AlphaFoldDB" id="A0A2R5G2M1"/>
<protein>
    <recommendedName>
        <fullName evidence="4">Kinesin-like protein</fullName>
    </recommendedName>
</protein>
<dbReference type="InterPro" id="IPR027417">
    <property type="entry name" value="P-loop_NTPase"/>
</dbReference>
<dbReference type="InterPro" id="IPR027640">
    <property type="entry name" value="Kinesin-like_fam"/>
</dbReference>
<dbReference type="PROSITE" id="PS50067">
    <property type="entry name" value="KINESIN_MOTOR_2"/>
    <property type="match status" value="1"/>
</dbReference>
<evidence type="ECO:0000256" key="2">
    <source>
        <dbReference type="ARBA" id="ARBA00022840"/>
    </source>
</evidence>
<dbReference type="PROSITE" id="PS00411">
    <property type="entry name" value="KINESIN_MOTOR_1"/>
    <property type="match status" value="1"/>
</dbReference>
<feature type="compositionally biased region" description="Basic and acidic residues" evidence="6">
    <location>
        <begin position="1"/>
        <end position="11"/>
    </location>
</feature>
<gene>
    <name evidence="8" type="ORF">FCC1311_014672</name>
</gene>
<dbReference type="CDD" id="cd00106">
    <property type="entry name" value="KISc"/>
    <property type="match status" value="1"/>
</dbReference>
<dbReference type="EMBL" id="BEYU01000012">
    <property type="protein sequence ID" value="GBG25250.1"/>
    <property type="molecule type" value="Genomic_DNA"/>
</dbReference>
<dbReference type="GO" id="GO:0005874">
    <property type="term" value="C:microtubule"/>
    <property type="evidence" value="ECO:0007669"/>
    <property type="project" value="UniProtKB-KW"/>
</dbReference>
<comment type="caution">
    <text evidence="8">The sequence shown here is derived from an EMBL/GenBank/DDBJ whole genome shotgun (WGS) entry which is preliminary data.</text>
</comment>
<dbReference type="InterPro" id="IPR001752">
    <property type="entry name" value="Kinesin_motor_dom"/>
</dbReference>
<dbReference type="GO" id="GO:0005524">
    <property type="term" value="F:ATP binding"/>
    <property type="evidence" value="ECO:0007669"/>
    <property type="project" value="UniProtKB-UniRule"/>
</dbReference>
<keyword evidence="4" id="KW-0493">Microtubule</keyword>
<dbReference type="PANTHER" id="PTHR24115:SF590">
    <property type="entry name" value="KINESIN-LIKE PROTEIN KIN-UC"/>
    <property type="match status" value="1"/>
</dbReference>
<dbReference type="Pfam" id="PF00225">
    <property type="entry name" value="Kinesin"/>
    <property type="match status" value="1"/>
</dbReference>
<feature type="region of interest" description="Disordered" evidence="6">
    <location>
        <begin position="615"/>
        <end position="670"/>
    </location>
</feature>
<feature type="compositionally biased region" description="Low complexity" evidence="6">
    <location>
        <begin position="625"/>
        <end position="643"/>
    </location>
</feature>
<feature type="binding site" evidence="3">
    <location>
        <begin position="79"/>
        <end position="86"/>
    </location>
    <ligand>
        <name>ATP</name>
        <dbReference type="ChEBI" id="CHEBI:30616"/>
    </ligand>
</feature>
<dbReference type="InParanoid" id="A0A2R5G2M1"/>
<feature type="region of interest" description="Disordered" evidence="6">
    <location>
        <begin position="297"/>
        <end position="322"/>
    </location>
</feature>
<dbReference type="InterPro" id="IPR019821">
    <property type="entry name" value="Kinesin_motor_CS"/>
</dbReference>
<feature type="coiled-coil region" evidence="5">
    <location>
        <begin position="395"/>
        <end position="422"/>
    </location>
</feature>
<dbReference type="PANTHER" id="PTHR24115">
    <property type="entry name" value="KINESIN-RELATED"/>
    <property type="match status" value="1"/>
</dbReference>
<dbReference type="GO" id="GO:0030705">
    <property type="term" value="P:cytoskeleton-dependent intracellular transport"/>
    <property type="evidence" value="ECO:0007669"/>
    <property type="project" value="TreeGrafter"/>
</dbReference>
<reference evidence="8 9" key="1">
    <citation type="submission" date="2017-12" db="EMBL/GenBank/DDBJ databases">
        <title>Sequencing, de novo assembly and annotation of complete genome of a new Thraustochytrid species, strain FCC1311.</title>
        <authorList>
            <person name="Sedici K."/>
            <person name="Godart F."/>
            <person name="Aiese Cigliano R."/>
            <person name="Sanseverino W."/>
            <person name="Barakat M."/>
            <person name="Ortet P."/>
            <person name="Marechal E."/>
            <person name="Cagnac O."/>
            <person name="Amato A."/>
        </authorList>
    </citation>
    <scope>NUCLEOTIDE SEQUENCE [LARGE SCALE GENOMIC DNA]</scope>
</reference>
<keyword evidence="5" id="KW-0175">Coiled coil</keyword>
<dbReference type="Proteomes" id="UP000241890">
    <property type="component" value="Unassembled WGS sequence"/>
</dbReference>
<dbReference type="Gene3D" id="3.40.850.10">
    <property type="entry name" value="Kinesin motor domain"/>
    <property type="match status" value="1"/>
</dbReference>
<keyword evidence="9" id="KW-1185">Reference proteome</keyword>
<evidence type="ECO:0000256" key="6">
    <source>
        <dbReference type="SAM" id="MobiDB-lite"/>
    </source>
</evidence>
<dbReference type="OrthoDB" id="3176171at2759"/>
<keyword evidence="3 4" id="KW-0505">Motor protein</keyword>
<feature type="region of interest" description="Disordered" evidence="6">
    <location>
        <begin position="1"/>
        <end position="24"/>
    </location>
</feature>
<feature type="domain" description="Kinesin motor" evidence="7">
    <location>
        <begin position="6"/>
        <end position="382"/>
    </location>
</feature>
<dbReference type="SUPFAM" id="SSF52540">
    <property type="entry name" value="P-loop containing nucleoside triphosphate hydrolases"/>
    <property type="match status" value="1"/>
</dbReference>
<dbReference type="GO" id="GO:0005871">
    <property type="term" value="C:kinesin complex"/>
    <property type="evidence" value="ECO:0007669"/>
    <property type="project" value="TreeGrafter"/>
</dbReference>
<evidence type="ECO:0000256" key="3">
    <source>
        <dbReference type="PROSITE-ProRule" id="PRU00283"/>
    </source>
</evidence>